<name>A0ABT9VGW5_9BACI</name>
<dbReference type="Pfam" id="PF03699">
    <property type="entry name" value="UPF0182"/>
    <property type="match status" value="1"/>
</dbReference>
<dbReference type="PANTHER" id="PTHR39344">
    <property type="entry name" value="UPF0182 PROTEIN SLL1060"/>
    <property type="match status" value="1"/>
</dbReference>
<comment type="caution">
    <text evidence="7">The sequence shown here is derived from an EMBL/GenBank/DDBJ whole genome shotgun (WGS) entry which is preliminary data.</text>
</comment>
<protein>
    <recommendedName>
        <fullName evidence="5">UPF0182 protein J2S77_002161</fullName>
    </recommendedName>
</protein>
<comment type="similarity">
    <text evidence="5">Belongs to the UPF0182 family.</text>
</comment>
<proteinExistence type="inferred from homology"/>
<organism evidence="7 8">
    <name type="scientific">Alkalibacillus salilacus</name>
    <dbReference type="NCBI Taxonomy" id="284582"/>
    <lineage>
        <taxon>Bacteria</taxon>
        <taxon>Bacillati</taxon>
        <taxon>Bacillota</taxon>
        <taxon>Bacilli</taxon>
        <taxon>Bacillales</taxon>
        <taxon>Bacillaceae</taxon>
        <taxon>Alkalibacillus</taxon>
    </lineage>
</organism>
<feature type="region of interest" description="Disordered" evidence="6">
    <location>
        <begin position="847"/>
        <end position="886"/>
    </location>
</feature>
<feature type="transmembrane region" description="Helical" evidence="5">
    <location>
        <begin position="70"/>
        <end position="90"/>
    </location>
</feature>
<dbReference type="HAMAP" id="MF_01600">
    <property type="entry name" value="UPF0182"/>
    <property type="match status" value="1"/>
</dbReference>
<feature type="transmembrane region" description="Helical" evidence="5">
    <location>
        <begin position="161"/>
        <end position="193"/>
    </location>
</feature>
<dbReference type="Proteomes" id="UP001224359">
    <property type="component" value="Unassembled WGS sequence"/>
</dbReference>
<keyword evidence="1 5" id="KW-1003">Cell membrane</keyword>
<feature type="transmembrane region" description="Helical" evidence="5">
    <location>
        <begin position="26"/>
        <end position="50"/>
    </location>
</feature>
<evidence type="ECO:0000313" key="7">
    <source>
        <dbReference type="EMBL" id="MDQ0160159.1"/>
    </source>
</evidence>
<gene>
    <name evidence="7" type="ORF">J2S77_002161</name>
</gene>
<keyword evidence="8" id="KW-1185">Reference proteome</keyword>
<dbReference type="PANTHER" id="PTHR39344:SF1">
    <property type="entry name" value="UPF0182 PROTEIN SLL1060"/>
    <property type="match status" value="1"/>
</dbReference>
<keyword evidence="4 5" id="KW-0472">Membrane</keyword>
<feature type="transmembrane region" description="Helical" evidence="5">
    <location>
        <begin position="111"/>
        <end position="134"/>
    </location>
</feature>
<reference evidence="7 8" key="1">
    <citation type="submission" date="2023-07" db="EMBL/GenBank/DDBJ databases">
        <title>Genomic Encyclopedia of Type Strains, Phase IV (KMG-IV): sequencing the most valuable type-strain genomes for metagenomic binning, comparative biology and taxonomic classification.</title>
        <authorList>
            <person name="Goeker M."/>
        </authorList>
    </citation>
    <scope>NUCLEOTIDE SEQUENCE [LARGE SCALE GENOMIC DNA]</scope>
    <source>
        <strain evidence="7 8">DSM 16460</strain>
    </source>
</reference>
<sequence length="925" mass="106495">MSDDNVFQHPNQKKQSGSKWLKPLKWLSIILIPFIIIGLLSFNWIIEYIWMESVGYEQVFTTILMSRVSLGLIGFILYFVVAYVTFFWIHRAYIKFLNKETIPPILLKKKSAYTIIFLIALIFGAVGTVMVQGIGWEPALKALNYETFGQTDPHFNLDFSFYIYLLPIFKLVINLLLGLTVFMTVIIGLAYSVFNMYRESRIAQWHLGVSVALIGLFIALNHLLEPYNTLLTNQVNWFQESVVYGLSYTDDVINIPKAYILAGIAILGVGILIAALVKGNLTWMVIPVALYITVALTGQIVSAVVQSYVVSPNEFNREEPYLQHNLDLTLDAYDLNDITVEDHPGSRSLDQDMIDRNQDTIENVRINDSRPLLDVYNQLQTFRNYYEFNDVDIDRYEINGDYQQVFVGTRELNTSDLPDQARTWRNEKLRYTHGYGVTMSQVNEITSQGQPEYLVQDIPAEGEVDITRPQIYFGEEQAQNVMVNTQVDEFDYPMGDSNQSYRFSEDTGISLAGINRALFSISEGSFRMFTSDQLTDESQLLATRNIEERVERIVPFIDYDQDPYIVVRDDGSLVWVIDAYLKSGNHPYSERHNGEDNYIRNSVKVTVDAYSGEVDFYVVDDEDPLLKTYENMFPQLFTREIPEDIEKHFRYPVDLFEIQSDIYGTYHMNDLEVFYNREDRWEFSTERYFDQDITMEPYYVTMALPGNDEEEFVLMSPYTPKNRQNMIAWMGARNDGDNYGELVVYEFPKQRNIYGTQQIENRINQDSVISQELNLWSQGGSSVIRGNLLTIPIEDTVMYVEPIYIESSNETSLPEVKQVIVAFGDYIVMEATFDDALEELVDRIERGAPTNMPEDLENQDGEGTGASETDQEGNEEQTPPIASEEAQERLNNISELFDEYQNALSNGDWEEAGQIMNDIENLLNE</sequence>
<evidence type="ECO:0000256" key="1">
    <source>
        <dbReference type="ARBA" id="ARBA00022475"/>
    </source>
</evidence>
<dbReference type="InterPro" id="IPR005372">
    <property type="entry name" value="UPF0182"/>
</dbReference>
<dbReference type="EMBL" id="JAUSTQ010000009">
    <property type="protein sequence ID" value="MDQ0160159.1"/>
    <property type="molecule type" value="Genomic_DNA"/>
</dbReference>
<evidence type="ECO:0000313" key="8">
    <source>
        <dbReference type="Proteomes" id="UP001224359"/>
    </source>
</evidence>
<accession>A0ABT9VGW5</accession>
<dbReference type="RefSeq" id="WP_306977197.1">
    <property type="nucleotide sequence ID" value="NZ_JAUSTQ010000009.1"/>
</dbReference>
<evidence type="ECO:0000256" key="3">
    <source>
        <dbReference type="ARBA" id="ARBA00022989"/>
    </source>
</evidence>
<comment type="subcellular location">
    <subcellularLocation>
        <location evidence="5">Cell membrane</location>
        <topology evidence="5">Multi-pass membrane protein</topology>
    </subcellularLocation>
</comment>
<evidence type="ECO:0000256" key="4">
    <source>
        <dbReference type="ARBA" id="ARBA00023136"/>
    </source>
</evidence>
<evidence type="ECO:0000256" key="2">
    <source>
        <dbReference type="ARBA" id="ARBA00022692"/>
    </source>
</evidence>
<feature type="transmembrane region" description="Helical" evidence="5">
    <location>
        <begin position="258"/>
        <end position="277"/>
    </location>
</feature>
<feature type="transmembrane region" description="Helical" evidence="5">
    <location>
        <begin position="205"/>
        <end position="224"/>
    </location>
</feature>
<keyword evidence="2 5" id="KW-0812">Transmembrane</keyword>
<feature type="transmembrane region" description="Helical" evidence="5">
    <location>
        <begin position="289"/>
        <end position="309"/>
    </location>
</feature>
<keyword evidence="3 5" id="KW-1133">Transmembrane helix</keyword>
<evidence type="ECO:0000256" key="6">
    <source>
        <dbReference type="SAM" id="MobiDB-lite"/>
    </source>
</evidence>
<evidence type="ECO:0000256" key="5">
    <source>
        <dbReference type="HAMAP-Rule" id="MF_01600"/>
    </source>
</evidence>